<keyword evidence="4" id="KW-1185">Reference proteome</keyword>
<evidence type="ECO:0000256" key="2">
    <source>
        <dbReference type="SAM" id="SignalP"/>
    </source>
</evidence>
<evidence type="ECO:0000313" key="4">
    <source>
        <dbReference type="Proteomes" id="UP000005580"/>
    </source>
</evidence>
<feature type="compositionally biased region" description="Gly residues" evidence="1">
    <location>
        <begin position="387"/>
        <end position="399"/>
    </location>
</feature>
<evidence type="ECO:0000256" key="1">
    <source>
        <dbReference type="SAM" id="MobiDB-lite"/>
    </source>
</evidence>
<evidence type="ECO:0008006" key="5">
    <source>
        <dbReference type="Google" id="ProtNLM"/>
    </source>
</evidence>
<feature type="signal peptide" evidence="2">
    <location>
        <begin position="1"/>
        <end position="21"/>
    </location>
</feature>
<feature type="region of interest" description="Disordered" evidence="1">
    <location>
        <begin position="387"/>
        <end position="408"/>
    </location>
</feature>
<evidence type="ECO:0000313" key="3">
    <source>
        <dbReference type="EMBL" id="EFZ37379.1"/>
    </source>
</evidence>
<dbReference type="EMBL" id="AEPE02000003">
    <property type="protein sequence ID" value="EFZ37379.1"/>
    <property type="molecule type" value="Genomic_DNA"/>
</dbReference>
<dbReference type="Pfam" id="PF14298">
    <property type="entry name" value="DUF4374"/>
    <property type="match status" value="1"/>
</dbReference>
<dbReference type="HOGENOM" id="CLU_615174_0_0_10"/>
<sequence length="445" mass="47080">MKKINFFKFAAVAFVAGMLNASCNDGNDDNNGGTTPIEPSQVKFIVASGDPQTDLSGGVVLKMFSDLSAVKTDQSVYADTLAGASTTKVPDSFTQITYNQSTGVYTGYIYARGASAQGIGAMKAGLRSYKVVDGKLSQVGNPVLVSAFGNTGTFGNYSYAAQISQPYAMVVDNAGAGKNVELALTKYAIDEVNPNIGNIVDLGNNQVAIVLNYTNRDSAVVAFADYNLNISKVVYDGRICASVGAQRSVRYSQSGTDDEGNLYVFCGSGVNGKTDKVGALRIKKGETEFDKDYKFDIYAASDGYRFRKAFHISGDKFLLEFYVDKASYGNMSTSGKLAVVDMSDKKLTWVTGSEYLDGSNTKASISWGDGFDGYYYLLVSGGTSMNGGGGRPGTGGGRPHGVASRAGETAVTPTIFKIDAATGKATPFMTFKSSDLLKGISIIKK</sequence>
<gene>
    <name evidence="3" type="ORF">HMPREF0663_10837</name>
</gene>
<protein>
    <recommendedName>
        <fullName evidence="5">DUF4374 domain-containing protein</fullName>
    </recommendedName>
</protein>
<name>E7RNT6_9BACT</name>
<proteinExistence type="predicted"/>
<keyword evidence="2" id="KW-0732">Signal</keyword>
<dbReference type="InterPro" id="IPR025401">
    <property type="entry name" value="DUF4374"/>
</dbReference>
<comment type="caution">
    <text evidence="3">The sequence shown here is derived from an EMBL/GenBank/DDBJ whole genome shotgun (WGS) entry which is preliminary data.</text>
</comment>
<dbReference type="AlphaFoldDB" id="E7RNT6"/>
<dbReference type="RefSeq" id="WP_004368054.1">
    <property type="nucleotide sequence ID" value="NZ_GL833116.1"/>
</dbReference>
<accession>E7RNT6</accession>
<dbReference type="Proteomes" id="UP000005580">
    <property type="component" value="Unassembled WGS sequence"/>
</dbReference>
<dbReference type="eggNOG" id="COG4166">
    <property type="taxonomic scope" value="Bacteria"/>
</dbReference>
<dbReference type="STRING" id="28134.SAMN05444288_0095"/>
<feature type="chain" id="PRO_5003221444" description="DUF4374 domain-containing protein" evidence="2">
    <location>
        <begin position="22"/>
        <end position="445"/>
    </location>
</feature>
<organism evidence="3 4">
    <name type="scientific">Hoylesella oralis ATCC 33269</name>
    <dbReference type="NCBI Taxonomy" id="873533"/>
    <lineage>
        <taxon>Bacteria</taxon>
        <taxon>Pseudomonadati</taxon>
        <taxon>Bacteroidota</taxon>
        <taxon>Bacteroidia</taxon>
        <taxon>Bacteroidales</taxon>
        <taxon>Prevotellaceae</taxon>
        <taxon>Hoylesella</taxon>
    </lineage>
</organism>
<reference evidence="3" key="1">
    <citation type="submission" date="2011-01" db="EMBL/GenBank/DDBJ databases">
        <authorList>
            <person name="Muzny D."/>
            <person name="Qin X."/>
            <person name="Buhay C."/>
            <person name="Dugan-Rocha S."/>
            <person name="Ding Y."/>
            <person name="Chen G."/>
            <person name="Hawes A."/>
            <person name="Holder M."/>
            <person name="Jhangiani S."/>
            <person name="Johnson A."/>
            <person name="Khan Z."/>
            <person name="Li Z."/>
            <person name="Liu W."/>
            <person name="Liu X."/>
            <person name="Perez L."/>
            <person name="Shen H."/>
            <person name="Wang Q."/>
            <person name="Watt J."/>
            <person name="Xi L."/>
            <person name="Xin Y."/>
            <person name="Zhou J."/>
            <person name="Deng J."/>
            <person name="Jiang H."/>
            <person name="Liu Y."/>
            <person name="Qu J."/>
            <person name="Song X.-Z."/>
            <person name="Zhang L."/>
            <person name="Villasana D."/>
            <person name="Johnson A."/>
            <person name="Liu J."/>
            <person name="Liyanage D."/>
            <person name="Lorensuhewa L."/>
            <person name="Robinson T."/>
            <person name="Song A."/>
            <person name="Song B.-B."/>
            <person name="Dinh H."/>
            <person name="Thornton R."/>
            <person name="Coyle M."/>
            <person name="Francisco L."/>
            <person name="Jackson L."/>
            <person name="Javaid M."/>
            <person name="Korchina V."/>
            <person name="Kovar C."/>
            <person name="Mata R."/>
            <person name="Mathew T."/>
            <person name="Ngo R."/>
            <person name="Nguyen L."/>
            <person name="Nguyen N."/>
            <person name="Okwuonu G."/>
            <person name="Ongeri F."/>
            <person name="Pham C."/>
            <person name="Simmons D."/>
            <person name="Wilczek-Boney K."/>
            <person name="Hale W."/>
            <person name="Jakkamsetti A."/>
            <person name="Pham P."/>
            <person name="Ruth R."/>
            <person name="San Lucas F."/>
            <person name="Warren J."/>
            <person name="Zhang J."/>
            <person name="Zhao Z."/>
            <person name="Zhou C."/>
            <person name="Zhu D."/>
            <person name="Lee S."/>
            <person name="Bess C."/>
            <person name="Blankenburg K."/>
            <person name="Forbes L."/>
            <person name="Fu Q."/>
            <person name="Gubbala S."/>
            <person name="Hirani K."/>
            <person name="Jayaseelan J.C."/>
            <person name="Lara F."/>
            <person name="Munidasa M."/>
            <person name="Palculict T."/>
            <person name="Patil S."/>
            <person name="Pu L.-L."/>
            <person name="Saada N."/>
            <person name="Tang L."/>
            <person name="Weissenberger G."/>
            <person name="Zhu Y."/>
            <person name="Hemphill L."/>
            <person name="Shang Y."/>
            <person name="Youmans B."/>
            <person name="Ayvaz T."/>
            <person name="Ross M."/>
            <person name="Santibanez J."/>
            <person name="Aqrawi P."/>
            <person name="Gross S."/>
            <person name="Joshi V."/>
            <person name="Fowler G."/>
            <person name="Nazareth L."/>
            <person name="Reid J."/>
            <person name="Worley K."/>
            <person name="Petrosino J."/>
            <person name="Highlander S."/>
            <person name="Gibbs R."/>
        </authorList>
    </citation>
    <scope>NUCLEOTIDE SEQUENCE [LARGE SCALE GENOMIC DNA]</scope>
    <source>
        <strain evidence="3">ATCC 33269</strain>
    </source>
</reference>